<feature type="compositionally biased region" description="Polar residues" evidence="1">
    <location>
        <begin position="145"/>
        <end position="167"/>
    </location>
</feature>
<feature type="region of interest" description="Disordered" evidence="1">
    <location>
        <begin position="98"/>
        <end position="167"/>
    </location>
</feature>
<name>A0A5C8HMQ6_9MICO</name>
<dbReference type="Proteomes" id="UP000321196">
    <property type="component" value="Unassembled WGS sequence"/>
</dbReference>
<proteinExistence type="predicted"/>
<evidence type="ECO:0000256" key="1">
    <source>
        <dbReference type="SAM" id="MobiDB-lite"/>
    </source>
</evidence>
<evidence type="ECO:0000313" key="2">
    <source>
        <dbReference type="EMBL" id="TXK03542.1"/>
    </source>
</evidence>
<protein>
    <submittedName>
        <fullName evidence="2">Uncharacterized protein</fullName>
    </submittedName>
</protein>
<organism evidence="2 3">
    <name type="scientific">Microbacterium mitrae</name>
    <dbReference type="NCBI Taxonomy" id="664640"/>
    <lineage>
        <taxon>Bacteria</taxon>
        <taxon>Bacillati</taxon>
        <taxon>Actinomycetota</taxon>
        <taxon>Actinomycetes</taxon>
        <taxon>Micrococcales</taxon>
        <taxon>Microbacteriaceae</taxon>
        <taxon>Microbacterium</taxon>
    </lineage>
</organism>
<evidence type="ECO:0000313" key="3">
    <source>
        <dbReference type="Proteomes" id="UP000321196"/>
    </source>
</evidence>
<dbReference type="EMBL" id="VRSW01000004">
    <property type="protein sequence ID" value="TXK03542.1"/>
    <property type="molecule type" value="Genomic_DNA"/>
</dbReference>
<dbReference type="AlphaFoldDB" id="A0A5C8HMQ6"/>
<accession>A0A5C8HMQ6</accession>
<keyword evidence="3" id="KW-1185">Reference proteome</keyword>
<reference evidence="2 3" key="1">
    <citation type="submission" date="2019-08" db="EMBL/GenBank/DDBJ databases">
        <authorList>
            <person name="Dong K."/>
        </authorList>
    </citation>
    <scope>NUCLEOTIDE SEQUENCE [LARGE SCALE GENOMIC DNA]</scope>
    <source>
        <strain evidence="2 3">M4-8</strain>
    </source>
</reference>
<dbReference type="RefSeq" id="WP_147826473.1">
    <property type="nucleotide sequence ID" value="NZ_BAAARG010000001.1"/>
</dbReference>
<dbReference type="OrthoDB" id="9782542at2"/>
<sequence length="167" mass="17299">MSKLVNKLMSAQVLSNPATLLRLSKVAVEAIDPSTSMTDPYKLMQIALAVKDVPFRDFVFVQYPVVDYAPDPNRVAPNELDAAALWAALEANTSLSVTGGTGGSLTVQDPLSPEGEAQDTGSGAVDGTDPTNTTDIPVAEGITELPSTITGTSAAQNTCSDGTVSNE</sequence>
<gene>
    <name evidence="2" type="ORF">FVP60_11775</name>
</gene>
<comment type="caution">
    <text evidence="2">The sequence shown here is derived from an EMBL/GenBank/DDBJ whole genome shotgun (WGS) entry which is preliminary data.</text>
</comment>